<organism evidence="1 2">
    <name type="scientific">Portunus trituberculatus</name>
    <name type="common">Swimming crab</name>
    <name type="synonym">Neptunus trituberculatus</name>
    <dbReference type="NCBI Taxonomy" id="210409"/>
    <lineage>
        <taxon>Eukaryota</taxon>
        <taxon>Metazoa</taxon>
        <taxon>Ecdysozoa</taxon>
        <taxon>Arthropoda</taxon>
        <taxon>Crustacea</taxon>
        <taxon>Multicrustacea</taxon>
        <taxon>Malacostraca</taxon>
        <taxon>Eumalacostraca</taxon>
        <taxon>Eucarida</taxon>
        <taxon>Decapoda</taxon>
        <taxon>Pleocyemata</taxon>
        <taxon>Brachyura</taxon>
        <taxon>Eubrachyura</taxon>
        <taxon>Portunoidea</taxon>
        <taxon>Portunidae</taxon>
        <taxon>Portuninae</taxon>
        <taxon>Portunus</taxon>
    </lineage>
</organism>
<gene>
    <name evidence="1" type="ORF">E2C01_012783</name>
</gene>
<name>A0A5B7DEI1_PORTR</name>
<evidence type="ECO:0000313" key="1">
    <source>
        <dbReference type="EMBL" id="MPC19852.1"/>
    </source>
</evidence>
<reference evidence="1 2" key="1">
    <citation type="submission" date="2019-05" db="EMBL/GenBank/DDBJ databases">
        <title>Another draft genome of Portunus trituberculatus and its Hox gene families provides insights of decapod evolution.</title>
        <authorList>
            <person name="Jeong J.-H."/>
            <person name="Song I."/>
            <person name="Kim S."/>
            <person name="Choi T."/>
            <person name="Kim D."/>
            <person name="Ryu S."/>
            <person name="Kim W."/>
        </authorList>
    </citation>
    <scope>NUCLEOTIDE SEQUENCE [LARGE SCALE GENOMIC DNA]</scope>
    <source>
        <tissue evidence="1">Muscle</tissue>
    </source>
</reference>
<dbReference type="EMBL" id="VSRR010000810">
    <property type="protein sequence ID" value="MPC19852.1"/>
    <property type="molecule type" value="Genomic_DNA"/>
</dbReference>
<proteinExistence type="predicted"/>
<accession>A0A5B7DEI1</accession>
<dbReference type="AlphaFoldDB" id="A0A5B7DEI1"/>
<protein>
    <submittedName>
        <fullName evidence="1">Uncharacterized protein</fullName>
    </submittedName>
</protein>
<comment type="caution">
    <text evidence="1">The sequence shown here is derived from an EMBL/GenBank/DDBJ whole genome shotgun (WGS) entry which is preliminary data.</text>
</comment>
<evidence type="ECO:0000313" key="2">
    <source>
        <dbReference type="Proteomes" id="UP000324222"/>
    </source>
</evidence>
<keyword evidence="2" id="KW-1185">Reference proteome</keyword>
<sequence length="87" mass="9982">MIPSASKNRQRGHVGVNTILGAVKGMKQSLLNTDTVAENIHKNLTYHQLWRIKIVLMKRTKGLRTPSLEQNHIELSLFTRGIDRRNH</sequence>
<dbReference type="Proteomes" id="UP000324222">
    <property type="component" value="Unassembled WGS sequence"/>
</dbReference>